<reference evidence="2" key="1">
    <citation type="submission" date="2017-10" db="EMBL/GenBank/DDBJ databases">
        <title>Rapid genome shrinkage in a self-fertile nematode reveals novel sperm competition proteins.</title>
        <authorList>
            <person name="Yin D."/>
            <person name="Schwarz E.M."/>
            <person name="Thomas C.G."/>
            <person name="Felde R.L."/>
            <person name="Korf I.F."/>
            <person name="Cutter A.D."/>
            <person name="Schartner C.M."/>
            <person name="Ralston E.J."/>
            <person name="Meyer B.J."/>
            <person name="Haag E.S."/>
        </authorList>
    </citation>
    <scope>NUCLEOTIDE SEQUENCE [LARGE SCALE GENOMIC DNA]</scope>
    <source>
        <strain evidence="2">JU1422</strain>
    </source>
</reference>
<sequence>MRTVTMCFKYRCSADQRQGTSHWKELLIIQKQLRFVPDGPGNVSTARVYPEQFKKVHKTLYTLLVHHRKHQIRCKMTCQILLQKDNKRIQHFSSCFSSLPTFNRWFPDKSSSFDAPA</sequence>
<gene>
    <name evidence="1" type="ORF">B9Z55_027682</name>
</gene>
<accession>A0A2G5SF76</accession>
<comment type="caution">
    <text evidence="1">The sequence shown here is derived from an EMBL/GenBank/DDBJ whole genome shotgun (WGS) entry which is preliminary data.</text>
</comment>
<protein>
    <submittedName>
        <fullName evidence="1">Uncharacterized protein</fullName>
    </submittedName>
</protein>
<evidence type="ECO:0000313" key="2">
    <source>
        <dbReference type="Proteomes" id="UP000230233"/>
    </source>
</evidence>
<proteinExistence type="predicted"/>
<evidence type="ECO:0000313" key="1">
    <source>
        <dbReference type="EMBL" id="PIC13573.1"/>
    </source>
</evidence>
<organism evidence="1 2">
    <name type="scientific">Caenorhabditis nigoni</name>
    <dbReference type="NCBI Taxonomy" id="1611254"/>
    <lineage>
        <taxon>Eukaryota</taxon>
        <taxon>Metazoa</taxon>
        <taxon>Ecdysozoa</taxon>
        <taxon>Nematoda</taxon>
        <taxon>Chromadorea</taxon>
        <taxon>Rhabditida</taxon>
        <taxon>Rhabditina</taxon>
        <taxon>Rhabditomorpha</taxon>
        <taxon>Rhabditoidea</taxon>
        <taxon>Rhabditidae</taxon>
        <taxon>Peloderinae</taxon>
        <taxon>Caenorhabditis</taxon>
    </lineage>
</organism>
<dbReference type="EMBL" id="PDUG01000012">
    <property type="protein sequence ID" value="PIC13573.1"/>
    <property type="molecule type" value="Genomic_DNA"/>
</dbReference>
<keyword evidence="2" id="KW-1185">Reference proteome</keyword>
<dbReference type="Proteomes" id="UP000230233">
    <property type="component" value="Unassembled WGS sequence"/>
</dbReference>
<name>A0A2G5SF76_9PELO</name>
<dbReference type="AlphaFoldDB" id="A0A2G5SF76"/>